<feature type="domain" description="CARD" evidence="1">
    <location>
        <begin position="10"/>
        <end position="101"/>
    </location>
</feature>
<sequence>MDDSGSDYYLKNSNEHVINKTINTFVDELDINNEFLKKLVDCKILSMESHENIMCRPNRKAKVAQLMKLIKSRGPGALVSLAQILDQEEKTRHLAEIIRYVSIEEIKNDT</sequence>
<dbReference type="InterPro" id="IPR011029">
    <property type="entry name" value="DEATH-like_dom_sf"/>
</dbReference>
<reference evidence="2 3" key="1">
    <citation type="submission" date="2016-04" db="EMBL/GenBank/DDBJ databases">
        <title>The genome of Intoshia linei affirms orthonectids as highly simplified spiralians.</title>
        <authorList>
            <person name="Mikhailov K.V."/>
            <person name="Slusarev G.S."/>
            <person name="Nikitin M.A."/>
            <person name="Logacheva M.D."/>
            <person name="Penin A."/>
            <person name="Aleoshin V."/>
            <person name="Panchin Y.V."/>
        </authorList>
    </citation>
    <scope>NUCLEOTIDE SEQUENCE [LARGE SCALE GENOMIC DNA]</scope>
    <source>
        <strain evidence="2">Intl2013</strain>
        <tissue evidence="2">Whole animal</tissue>
    </source>
</reference>
<evidence type="ECO:0000313" key="2">
    <source>
        <dbReference type="EMBL" id="OAF68055.1"/>
    </source>
</evidence>
<dbReference type="Pfam" id="PF00619">
    <property type="entry name" value="CARD"/>
    <property type="match status" value="1"/>
</dbReference>
<dbReference type="InterPro" id="IPR001315">
    <property type="entry name" value="CARD"/>
</dbReference>
<evidence type="ECO:0000259" key="1">
    <source>
        <dbReference type="PROSITE" id="PS50209"/>
    </source>
</evidence>
<name>A0A177B1B9_9BILA</name>
<dbReference type="PROSITE" id="PS50209">
    <property type="entry name" value="CARD"/>
    <property type="match status" value="1"/>
</dbReference>
<keyword evidence="3" id="KW-1185">Reference proteome</keyword>
<comment type="caution">
    <text evidence="2">The sequence shown here is derived from an EMBL/GenBank/DDBJ whole genome shotgun (WGS) entry which is preliminary data.</text>
</comment>
<dbReference type="GO" id="GO:0042981">
    <property type="term" value="P:regulation of apoptotic process"/>
    <property type="evidence" value="ECO:0007669"/>
    <property type="project" value="InterPro"/>
</dbReference>
<protein>
    <recommendedName>
        <fullName evidence="1">CARD domain-containing protein</fullName>
    </recommendedName>
</protein>
<accession>A0A177B1B9</accession>
<dbReference type="SUPFAM" id="SSF47986">
    <property type="entry name" value="DEATH domain"/>
    <property type="match status" value="1"/>
</dbReference>
<dbReference type="Proteomes" id="UP000078046">
    <property type="component" value="Unassembled WGS sequence"/>
</dbReference>
<evidence type="ECO:0000313" key="3">
    <source>
        <dbReference type="Proteomes" id="UP000078046"/>
    </source>
</evidence>
<dbReference type="Gene3D" id="1.10.533.10">
    <property type="entry name" value="Death Domain, Fas"/>
    <property type="match status" value="1"/>
</dbReference>
<organism evidence="2 3">
    <name type="scientific">Intoshia linei</name>
    <dbReference type="NCBI Taxonomy" id="1819745"/>
    <lineage>
        <taxon>Eukaryota</taxon>
        <taxon>Metazoa</taxon>
        <taxon>Spiralia</taxon>
        <taxon>Lophotrochozoa</taxon>
        <taxon>Mesozoa</taxon>
        <taxon>Orthonectida</taxon>
        <taxon>Rhopaluridae</taxon>
        <taxon>Intoshia</taxon>
    </lineage>
</organism>
<proteinExistence type="predicted"/>
<dbReference type="AlphaFoldDB" id="A0A177B1B9"/>
<gene>
    <name evidence="2" type="ORF">A3Q56_04207</name>
</gene>
<dbReference type="EMBL" id="LWCA01000521">
    <property type="protein sequence ID" value="OAF68055.1"/>
    <property type="molecule type" value="Genomic_DNA"/>
</dbReference>